<sequence length="132" mass="14390">MTRDTFQFTIAFATNGGDLIDGHFGSCTQFDIYRFDSTRIEFVESRPALSVGGVEKNKVRADQLDDCQLLYVASIGGPAAAKVIRQGIHPLRDSQQTPIDQALLSLQAVVATNPPPWMAKQMGLHPRAEACA</sequence>
<protein>
    <recommendedName>
        <fullName evidence="3">Dinitrogenase iron-molybdenum cofactor biosynthesis domain-containing protein</fullName>
    </recommendedName>
</protein>
<reference evidence="4 5" key="1">
    <citation type="submission" date="2018-08" db="EMBL/GenBank/DDBJ databases">
        <authorList>
            <person name="Khan S.A."/>
        </authorList>
    </citation>
    <scope>NUCLEOTIDE SEQUENCE [LARGE SCALE GENOMIC DNA]</scope>
    <source>
        <strain evidence="4 5">GTF-13</strain>
    </source>
</reference>
<evidence type="ECO:0000313" key="4">
    <source>
        <dbReference type="EMBL" id="RRJ82928.1"/>
    </source>
</evidence>
<dbReference type="InterPro" id="IPR003731">
    <property type="entry name" value="Di-Nase_FeMo-co_biosynth"/>
</dbReference>
<keyword evidence="2" id="KW-0535">Nitrogen fixation</keyword>
<evidence type="ECO:0000256" key="2">
    <source>
        <dbReference type="ARBA" id="ARBA00023231"/>
    </source>
</evidence>
<dbReference type="CDD" id="cd00853">
    <property type="entry name" value="NifX"/>
    <property type="match status" value="1"/>
</dbReference>
<dbReference type="RefSeq" id="WP_125017126.1">
    <property type="nucleotide sequence ID" value="NZ_QWEZ01000002.1"/>
</dbReference>
<comment type="similarity">
    <text evidence="1">Belongs to the NifX/NifY family.</text>
</comment>
<keyword evidence="5" id="KW-1185">Reference proteome</keyword>
<evidence type="ECO:0000259" key="3">
    <source>
        <dbReference type="Pfam" id="PF02579"/>
    </source>
</evidence>
<dbReference type="InterPro" id="IPR036105">
    <property type="entry name" value="DiNase_FeMo-co_biosyn_sf"/>
</dbReference>
<comment type="caution">
    <text evidence="4">The sequence shown here is derived from an EMBL/GenBank/DDBJ whole genome shotgun (WGS) entry which is preliminary data.</text>
</comment>
<dbReference type="SUPFAM" id="SSF53146">
    <property type="entry name" value="Nitrogenase accessory factor-like"/>
    <property type="match status" value="1"/>
</dbReference>
<evidence type="ECO:0000256" key="1">
    <source>
        <dbReference type="ARBA" id="ARBA00010285"/>
    </source>
</evidence>
<gene>
    <name evidence="4" type="ORF">D0544_13850</name>
</gene>
<dbReference type="Gene3D" id="3.30.420.130">
    <property type="entry name" value="Dinitrogenase iron-molybdenum cofactor biosynthesis domain"/>
    <property type="match status" value="1"/>
</dbReference>
<accession>A0A3P3VM20</accession>
<proteinExistence type="inferred from homology"/>
<dbReference type="EMBL" id="QWEZ01000002">
    <property type="protein sequence ID" value="RRJ82928.1"/>
    <property type="molecule type" value="Genomic_DNA"/>
</dbReference>
<dbReference type="AlphaFoldDB" id="A0A3P3VM20"/>
<organism evidence="4 5">
    <name type="scientific">Aestuariirhabdus litorea</name>
    <dbReference type="NCBI Taxonomy" id="2528527"/>
    <lineage>
        <taxon>Bacteria</taxon>
        <taxon>Pseudomonadati</taxon>
        <taxon>Pseudomonadota</taxon>
        <taxon>Gammaproteobacteria</taxon>
        <taxon>Oceanospirillales</taxon>
        <taxon>Aestuariirhabdaceae</taxon>
        <taxon>Aestuariirhabdus</taxon>
    </lineage>
</organism>
<dbReference type="PANTHER" id="PTHR33937">
    <property type="entry name" value="IRON-MOLYBDENUM PROTEIN-RELATED-RELATED"/>
    <property type="match status" value="1"/>
</dbReference>
<feature type="domain" description="Dinitrogenase iron-molybdenum cofactor biosynthesis" evidence="3">
    <location>
        <begin position="17"/>
        <end position="107"/>
    </location>
</feature>
<dbReference type="InterPro" id="IPR051840">
    <property type="entry name" value="NifX/NifY_domain"/>
</dbReference>
<evidence type="ECO:0000313" key="5">
    <source>
        <dbReference type="Proteomes" id="UP000280792"/>
    </source>
</evidence>
<dbReference type="Proteomes" id="UP000280792">
    <property type="component" value="Unassembled WGS sequence"/>
</dbReference>
<dbReference type="Pfam" id="PF02579">
    <property type="entry name" value="Nitro_FeMo-Co"/>
    <property type="match status" value="1"/>
</dbReference>
<dbReference type="PANTHER" id="PTHR33937:SF1">
    <property type="entry name" value="IRON-MOLIBDENUM COFACTOR PROCESSING PROTEIN"/>
    <property type="match status" value="1"/>
</dbReference>
<reference evidence="4 5" key="2">
    <citation type="submission" date="2018-12" db="EMBL/GenBank/DDBJ databases">
        <title>Simiduia agarivorans gen. nov., sp. nov., a marine, agarolytic bacterium isolated from shallow coastal water from Keelung, Taiwan.</title>
        <authorList>
            <person name="Shieh W.Y."/>
        </authorList>
    </citation>
    <scope>NUCLEOTIDE SEQUENCE [LARGE SCALE GENOMIC DNA]</scope>
    <source>
        <strain evidence="4 5">GTF-13</strain>
    </source>
</reference>
<name>A0A3P3VM20_9GAMM</name>
<dbReference type="InterPro" id="IPR034169">
    <property type="entry name" value="NifX-like"/>
</dbReference>